<reference evidence="2 3" key="1">
    <citation type="journal article" date="2012" name="J. Bacteriol.">
        <title>Complete genome sequence of phototrophic betaproteobacterium Rubrivivax gelatinosus IL144.</title>
        <authorList>
            <person name="Nagashima S."/>
            <person name="Kamimura A."/>
            <person name="Shimizu T."/>
            <person name="Nakamura-isaki S."/>
            <person name="Aono E."/>
            <person name="Sakamoto K."/>
            <person name="Ichikawa N."/>
            <person name="Nakazawa H."/>
            <person name="Sekine M."/>
            <person name="Yamazaki S."/>
            <person name="Fujita N."/>
            <person name="Shimada K."/>
            <person name="Hanada S."/>
            <person name="Nagashima K.V.P."/>
        </authorList>
    </citation>
    <scope>NUCLEOTIDE SEQUENCE [LARGE SCALE GENOMIC DNA]</scope>
    <source>
        <strain evidence="3">NBRC 100245 / IL144</strain>
    </source>
</reference>
<sequence>MKTRFDDRVRPVSSLGRRQFCLALAAIGASARRPTAHTPATLRSTTPTRRRRRRAEDRRGLFPRDHEPRPRSRPLFGLSAPLRDGERFPLTLRFEHAAASR</sequence>
<keyword evidence="3" id="KW-1185">Reference proteome</keyword>
<dbReference type="AlphaFoldDB" id="I0HQ17"/>
<name>I0HQ17_RUBGI</name>
<dbReference type="STRING" id="983917.RGE_17630"/>
<accession>I0HQ17</accession>
<dbReference type="KEGG" id="rge:RGE_17630"/>
<evidence type="ECO:0000313" key="2">
    <source>
        <dbReference type="EMBL" id="BAL95104.1"/>
    </source>
</evidence>
<dbReference type="HOGENOM" id="CLU_2289577_0_0_4"/>
<organism evidence="2 3">
    <name type="scientific">Rubrivivax gelatinosus (strain NBRC 100245 / IL144)</name>
    <dbReference type="NCBI Taxonomy" id="983917"/>
    <lineage>
        <taxon>Bacteria</taxon>
        <taxon>Pseudomonadati</taxon>
        <taxon>Pseudomonadota</taxon>
        <taxon>Betaproteobacteria</taxon>
        <taxon>Burkholderiales</taxon>
        <taxon>Sphaerotilaceae</taxon>
        <taxon>Rubrivivax</taxon>
    </lineage>
</organism>
<proteinExistence type="predicted"/>
<protein>
    <submittedName>
        <fullName evidence="2">Uncharacterized protein</fullName>
    </submittedName>
</protein>
<evidence type="ECO:0000256" key="1">
    <source>
        <dbReference type="SAM" id="MobiDB-lite"/>
    </source>
</evidence>
<feature type="compositionally biased region" description="Basic and acidic residues" evidence="1">
    <location>
        <begin position="54"/>
        <end position="70"/>
    </location>
</feature>
<dbReference type="RefSeq" id="WP_014427968.1">
    <property type="nucleotide sequence ID" value="NC_017075.1"/>
</dbReference>
<dbReference type="EMBL" id="AP012320">
    <property type="protein sequence ID" value="BAL95104.1"/>
    <property type="molecule type" value="Genomic_DNA"/>
</dbReference>
<evidence type="ECO:0000313" key="3">
    <source>
        <dbReference type="Proteomes" id="UP000007883"/>
    </source>
</evidence>
<gene>
    <name evidence="2" type="ordered locus">RGE_17630</name>
</gene>
<dbReference type="Proteomes" id="UP000007883">
    <property type="component" value="Chromosome"/>
</dbReference>
<feature type="region of interest" description="Disordered" evidence="1">
    <location>
        <begin position="31"/>
        <end position="80"/>
    </location>
</feature>
<feature type="compositionally biased region" description="Low complexity" evidence="1">
    <location>
        <begin position="38"/>
        <end position="47"/>
    </location>
</feature>